<keyword evidence="5 6" id="KW-0472">Membrane</keyword>
<protein>
    <submittedName>
        <fullName evidence="7">MFS transporter</fullName>
    </submittedName>
</protein>
<dbReference type="InterPro" id="IPR052983">
    <property type="entry name" value="MFS_Riboflavin_Transporter"/>
</dbReference>
<keyword evidence="2" id="KW-0813">Transport</keyword>
<dbReference type="Proteomes" id="UP001487305">
    <property type="component" value="Unassembled WGS sequence"/>
</dbReference>
<feature type="transmembrane region" description="Helical" evidence="6">
    <location>
        <begin position="17"/>
        <end position="36"/>
    </location>
</feature>
<keyword evidence="3 6" id="KW-0812">Transmembrane</keyword>
<dbReference type="Pfam" id="PF07690">
    <property type="entry name" value="MFS_1"/>
    <property type="match status" value="1"/>
</dbReference>
<feature type="transmembrane region" description="Helical" evidence="6">
    <location>
        <begin position="363"/>
        <end position="382"/>
    </location>
</feature>
<dbReference type="PANTHER" id="PTHR43385:SF1">
    <property type="entry name" value="RIBOFLAVIN TRANSPORTER RIBJ"/>
    <property type="match status" value="1"/>
</dbReference>
<name>A0ABV1JF41_9ACTN</name>
<keyword evidence="4 6" id="KW-1133">Transmembrane helix</keyword>
<feature type="transmembrane region" description="Helical" evidence="6">
    <location>
        <begin position="293"/>
        <end position="320"/>
    </location>
</feature>
<feature type="transmembrane region" description="Helical" evidence="6">
    <location>
        <begin position="326"/>
        <end position="351"/>
    </location>
</feature>
<feature type="transmembrane region" description="Helical" evidence="6">
    <location>
        <begin position="260"/>
        <end position="281"/>
    </location>
</feature>
<keyword evidence="8" id="KW-1185">Reference proteome</keyword>
<evidence type="ECO:0000256" key="1">
    <source>
        <dbReference type="ARBA" id="ARBA00004141"/>
    </source>
</evidence>
<feature type="transmembrane region" description="Helical" evidence="6">
    <location>
        <begin position="235"/>
        <end position="254"/>
    </location>
</feature>
<sequence length="420" mass="43060">MPVQNAVPQDRRRWPRLLAACAIMVSIGFIYGWSVFSTPLAAEFGWDPTTISFTFTVLMWAFCAGGIIGSKVARKTSPRCALIVSAAGIFMAFALTATLIQPDAPWVMYVAYGALGGGCVGMAYTTTMGATIPWFPDRTGFASGMLLLCYGMSTMILGSVATALFAAIGWRWSFVALSASIAVAIGLLSLAIKNPRSDEVRRTRTRSNEAPDASAPETTAVDTGFATADMLKRPVFYLYAAWMVSVSSIGLGLIGSANQVALDIGAAIPLAAFIVGTLSVCNGLGRLATGFAFDLLGISATMAVVAAAHIAGCLLIAAAIVQHSVALMVVGAIVGGLGIGGTSVVGSGFIAKAFGEAHYAENLSILNLSLIPAALAGPLVMSSSASGAGSYLAGVAALAAIGLIALALSRITKALLTRRG</sequence>
<organism evidence="7 8">
    <name type="scientific">Raoultibacter massiliensis</name>
    <dbReference type="NCBI Taxonomy" id="1852371"/>
    <lineage>
        <taxon>Bacteria</taxon>
        <taxon>Bacillati</taxon>
        <taxon>Actinomycetota</taxon>
        <taxon>Coriobacteriia</taxon>
        <taxon>Eggerthellales</taxon>
        <taxon>Eggerthellaceae</taxon>
        <taxon>Raoultibacter</taxon>
    </lineage>
</organism>
<comment type="caution">
    <text evidence="7">The sequence shown here is derived from an EMBL/GenBank/DDBJ whole genome shotgun (WGS) entry which is preliminary data.</text>
</comment>
<comment type="subcellular location">
    <subcellularLocation>
        <location evidence="1">Membrane</location>
        <topology evidence="1">Multi-pass membrane protein</topology>
    </subcellularLocation>
</comment>
<evidence type="ECO:0000256" key="4">
    <source>
        <dbReference type="ARBA" id="ARBA00022989"/>
    </source>
</evidence>
<evidence type="ECO:0000313" key="8">
    <source>
        <dbReference type="Proteomes" id="UP001487305"/>
    </source>
</evidence>
<dbReference type="PANTHER" id="PTHR43385">
    <property type="entry name" value="RIBOFLAVIN TRANSPORTER RIBJ"/>
    <property type="match status" value="1"/>
</dbReference>
<dbReference type="RefSeq" id="WP_349227617.1">
    <property type="nucleotide sequence ID" value="NZ_JBBNOP010000008.1"/>
</dbReference>
<dbReference type="InterPro" id="IPR011701">
    <property type="entry name" value="MFS"/>
</dbReference>
<reference evidence="7 8" key="1">
    <citation type="submission" date="2024-04" db="EMBL/GenBank/DDBJ databases">
        <title>Human intestinal bacterial collection.</title>
        <authorList>
            <person name="Pauvert C."/>
            <person name="Hitch T.C.A."/>
            <person name="Clavel T."/>
        </authorList>
    </citation>
    <scope>NUCLEOTIDE SEQUENCE [LARGE SCALE GENOMIC DNA]</scope>
    <source>
        <strain evidence="7 8">CLA-KB-H42</strain>
    </source>
</reference>
<feature type="transmembrane region" description="Helical" evidence="6">
    <location>
        <begin position="106"/>
        <end position="124"/>
    </location>
</feature>
<dbReference type="InterPro" id="IPR036259">
    <property type="entry name" value="MFS_trans_sf"/>
</dbReference>
<dbReference type="SUPFAM" id="SSF103473">
    <property type="entry name" value="MFS general substrate transporter"/>
    <property type="match status" value="1"/>
</dbReference>
<feature type="transmembrane region" description="Helical" evidence="6">
    <location>
        <begin position="80"/>
        <end position="100"/>
    </location>
</feature>
<evidence type="ECO:0000313" key="7">
    <source>
        <dbReference type="EMBL" id="MEQ3363348.1"/>
    </source>
</evidence>
<proteinExistence type="predicted"/>
<feature type="transmembrane region" description="Helical" evidence="6">
    <location>
        <begin position="174"/>
        <end position="192"/>
    </location>
</feature>
<evidence type="ECO:0000256" key="6">
    <source>
        <dbReference type="SAM" id="Phobius"/>
    </source>
</evidence>
<accession>A0ABV1JF41</accession>
<gene>
    <name evidence="7" type="ORF">AAA083_10220</name>
</gene>
<evidence type="ECO:0000256" key="2">
    <source>
        <dbReference type="ARBA" id="ARBA00022448"/>
    </source>
</evidence>
<feature type="transmembrane region" description="Helical" evidence="6">
    <location>
        <begin position="388"/>
        <end position="409"/>
    </location>
</feature>
<evidence type="ECO:0000256" key="3">
    <source>
        <dbReference type="ARBA" id="ARBA00022692"/>
    </source>
</evidence>
<feature type="transmembrane region" description="Helical" evidence="6">
    <location>
        <begin position="48"/>
        <end position="68"/>
    </location>
</feature>
<evidence type="ECO:0000256" key="5">
    <source>
        <dbReference type="ARBA" id="ARBA00023136"/>
    </source>
</evidence>
<feature type="transmembrane region" description="Helical" evidence="6">
    <location>
        <begin position="145"/>
        <end position="168"/>
    </location>
</feature>
<dbReference type="Gene3D" id="1.20.1250.20">
    <property type="entry name" value="MFS general substrate transporter like domains"/>
    <property type="match status" value="2"/>
</dbReference>
<dbReference type="EMBL" id="JBBNOP010000008">
    <property type="protein sequence ID" value="MEQ3363348.1"/>
    <property type="molecule type" value="Genomic_DNA"/>
</dbReference>